<evidence type="ECO:0000256" key="2">
    <source>
        <dbReference type="PROSITE-ProRule" id="PRU00352"/>
    </source>
</evidence>
<evidence type="ECO:0000256" key="1">
    <source>
        <dbReference type="ARBA" id="ARBA00023180"/>
    </source>
</evidence>
<dbReference type="PANTHER" id="PTHR11036">
    <property type="entry name" value="SEMAPHORIN"/>
    <property type="match status" value="1"/>
</dbReference>
<dbReference type="AlphaFoldDB" id="A0A060Z6P7"/>
<reference evidence="4" key="2">
    <citation type="submission" date="2014-03" db="EMBL/GenBank/DDBJ databases">
        <authorList>
            <person name="Genoscope - CEA"/>
        </authorList>
    </citation>
    <scope>NUCLEOTIDE SEQUENCE</scope>
</reference>
<dbReference type="PROSITE" id="PS51004">
    <property type="entry name" value="SEMA"/>
    <property type="match status" value="1"/>
</dbReference>
<dbReference type="GO" id="GO:0098978">
    <property type="term" value="C:glutamatergic synapse"/>
    <property type="evidence" value="ECO:0007669"/>
    <property type="project" value="TreeGrafter"/>
</dbReference>
<dbReference type="Gene3D" id="2.130.10.10">
    <property type="entry name" value="YVTN repeat-like/Quinoprotein amine dehydrogenase"/>
    <property type="match status" value="1"/>
</dbReference>
<dbReference type="InterPro" id="IPR015943">
    <property type="entry name" value="WD40/YVTN_repeat-like_dom_sf"/>
</dbReference>
<dbReference type="InterPro" id="IPR027231">
    <property type="entry name" value="Semaphorin"/>
</dbReference>
<dbReference type="PANTHER" id="PTHR11036:SF21">
    <property type="entry name" value="SEMA DOMAIN, IMMUNOGLOBULIN DOMAIN (IG), SHORT BASIC DOMAIN, SECRETED, (SEMAPHORIN) 3H ISOFORM 2 PRECURSOR"/>
    <property type="match status" value="1"/>
</dbReference>
<dbReference type="InterPro" id="IPR036352">
    <property type="entry name" value="Semap_dom_sf"/>
</dbReference>
<dbReference type="GO" id="GO:0030215">
    <property type="term" value="F:semaphorin receptor binding"/>
    <property type="evidence" value="ECO:0007669"/>
    <property type="project" value="InterPro"/>
</dbReference>
<dbReference type="GO" id="GO:0071526">
    <property type="term" value="P:semaphorin-plexin signaling pathway"/>
    <property type="evidence" value="ECO:0007669"/>
    <property type="project" value="TreeGrafter"/>
</dbReference>
<name>A0A060Z6P7_ONCMY</name>
<dbReference type="GO" id="GO:0005615">
    <property type="term" value="C:extracellular space"/>
    <property type="evidence" value="ECO:0007669"/>
    <property type="project" value="TreeGrafter"/>
</dbReference>
<evidence type="ECO:0000313" key="4">
    <source>
        <dbReference type="EMBL" id="CDQ97394.1"/>
    </source>
</evidence>
<dbReference type="GO" id="GO:0005886">
    <property type="term" value="C:plasma membrane"/>
    <property type="evidence" value="ECO:0007669"/>
    <property type="project" value="TreeGrafter"/>
</dbReference>
<dbReference type="EMBL" id="FR930552">
    <property type="protein sequence ID" value="CDQ97394.1"/>
    <property type="molecule type" value="Genomic_DNA"/>
</dbReference>
<dbReference type="PaxDb" id="8022-A0A060Z6P7"/>
<dbReference type="SUPFAM" id="SSF101912">
    <property type="entry name" value="Sema domain"/>
    <property type="match status" value="1"/>
</dbReference>
<dbReference type="GO" id="GO:0001755">
    <property type="term" value="P:neural crest cell migration"/>
    <property type="evidence" value="ECO:0007669"/>
    <property type="project" value="TreeGrafter"/>
</dbReference>
<dbReference type="GO" id="GO:0038191">
    <property type="term" value="F:neuropilin binding"/>
    <property type="evidence" value="ECO:0007669"/>
    <property type="project" value="TreeGrafter"/>
</dbReference>
<dbReference type="Proteomes" id="UP000193380">
    <property type="component" value="Unassembled WGS sequence"/>
</dbReference>
<keyword evidence="1" id="KW-0325">Glycoprotein</keyword>
<comment type="caution">
    <text evidence="2">Lacks conserved residue(s) required for the propagation of feature annotation.</text>
</comment>
<dbReference type="GO" id="GO:0030424">
    <property type="term" value="C:axon"/>
    <property type="evidence" value="ECO:0007669"/>
    <property type="project" value="TreeGrafter"/>
</dbReference>
<protein>
    <recommendedName>
        <fullName evidence="3">Sema domain-containing protein</fullName>
    </recommendedName>
</protein>
<organism evidence="4 5">
    <name type="scientific">Oncorhynchus mykiss</name>
    <name type="common">Rainbow trout</name>
    <name type="synonym">Salmo gairdneri</name>
    <dbReference type="NCBI Taxonomy" id="8022"/>
    <lineage>
        <taxon>Eukaryota</taxon>
        <taxon>Metazoa</taxon>
        <taxon>Chordata</taxon>
        <taxon>Craniata</taxon>
        <taxon>Vertebrata</taxon>
        <taxon>Euteleostomi</taxon>
        <taxon>Actinopterygii</taxon>
        <taxon>Neopterygii</taxon>
        <taxon>Teleostei</taxon>
        <taxon>Protacanthopterygii</taxon>
        <taxon>Salmoniformes</taxon>
        <taxon>Salmonidae</taxon>
        <taxon>Salmoninae</taxon>
        <taxon>Oncorhynchus</taxon>
    </lineage>
</organism>
<dbReference type="GO" id="GO:0008045">
    <property type="term" value="P:motor neuron axon guidance"/>
    <property type="evidence" value="ECO:0007669"/>
    <property type="project" value="TreeGrafter"/>
</dbReference>
<dbReference type="GO" id="GO:0030335">
    <property type="term" value="P:positive regulation of cell migration"/>
    <property type="evidence" value="ECO:0007669"/>
    <property type="project" value="TreeGrafter"/>
</dbReference>
<reference evidence="4" key="1">
    <citation type="journal article" date="2014" name="Nat. Commun.">
        <title>The rainbow trout genome provides novel insights into evolution after whole-genome duplication in vertebrates.</title>
        <authorList>
            <person name="Berthelot C."/>
            <person name="Brunet F."/>
            <person name="Chalopin D."/>
            <person name="Juanchich A."/>
            <person name="Bernard M."/>
            <person name="Noel B."/>
            <person name="Bento P."/>
            <person name="Da Silva C."/>
            <person name="Labadie K."/>
            <person name="Alberti A."/>
            <person name="Aury J.M."/>
            <person name="Louis A."/>
            <person name="Dehais P."/>
            <person name="Bardou P."/>
            <person name="Montfort J."/>
            <person name="Klopp C."/>
            <person name="Cabau C."/>
            <person name="Gaspin C."/>
            <person name="Thorgaard G.H."/>
            <person name="Boussaha M."/>
            <person name="Quillet E."/>
            <person name="Guyomard R."/>
            <person name="Galiana D."/>
            <person name="Bobe J."/>
            <person name="Volff J.N."/>
            <person name="Genet C."/>
            <person name="Wincker P."/>
            <person name="Jaillon O."/>
            <person name="Roest Crollius H."/>
            <person name="Guiguen Y."/>
        </authorList>
    </citation>
    <scope>NUCLEOTIDE SEQUENCE [LARGE SCALE GENOMIC DNA]</scope>
</reference>
<accession>A0A060Z6P7</accession>
<sequence length="151" mass="17051">MQDVVRAFKGNFYHKEGPQYKWAEFTGKVPYPRPGTCPSSTYGSYSSTREYPDDVIFFSRTHPLLQEAVLPQGGRPLLVRVGVHYKFSRLLVDRVEAVDGQYDVLFIGTDSGQVLKSIPLPKEHGVTQEVTLEQLQVFQVQVCCILSLTNL</sequence>
<evidence type="ECO:0000259" key="3">
    <source>
        <dbReference type="PROSITE" id="PS51004"/>
    </source>
</evidence>
<dbReference type="STRING" id="8022.A0A060Z6P7"/>
<gene>
    <name evidence="4" type="ORF">GSONMT00060752001</name>
</gene>
<dbReference type="InterPro" id="IPR001627">
    <property type="entry name" value="Semap_dom"/>
</dbReference>
<feature type="domain" description="Sema" evidence="3">
    <location>
        <begin position="1"/>
        <end position="151"/>
    </location>
</feature>
<evidence type="ECO:0000313" key="5">
    <source>
        <dbReference type="Proteomes" id="UP000193380"/>
    </source>
</evidence>
<dbReference type="GO" id="GO:0045499">
    <property type="term" value="F:chemorepellent activity"/>
    <property type="evidence" value="ECO:0007669"/>
    <property type="project" value="TreeGrafter"/>
</dbReference>
<dbReference type="Pfam" id="PF01403">
    <property type="entry name" value="Sema"/>
    <property type="match status" value="1"/>
</dbReference>
<proteinExistence type="predicted"/>